<accession>A0A388KGP3</accession>
<protein>
    <recommendedName>
        <fullName evidence="9">Rieske domain-containing protein</fullName>
    </recommendedName>
</protein>
<dbReference type="Pfam" id="PF13806">
    <property type="entry name" value="Rieske_2"/>
    <property type="match status" value="1"/>
</dbReference>
<dbReference type="InterPro" id="IPR036922">
    <property type="entry name" value="Rieske_2Fe-2S_sf"/>
</dbReference>
<dbReference type="Proteomes" id="UP000265515">
    <property type="component" value="Unassembled WGS sequence"/>
</dbReference>
<keyword evidence="7" id="KW-0534">Nitrate assimilation</keyword>
<dbReference type="InterPro" id="IPR012748">
    <property type="entry name" value="Rieske-like_NirD"/>
</dbReference>
<evidence type="ECO:0000256" key="7">
    <source>
        <dbReference type="ARBA" id="ARBA00023063"/>
    </source>
</evidence>
<dbReference type="SUPFAM" id="SSF50022">
    <property type="entry name" value="ISP domain"/>
    <property type="match status" value="1"/>
</dbReference>
<evidence type="ECO:0000256" key="4">
    <source>
        <dbReference type="ARBA" id="ARBA00023002"/>
    </source>
</evidence>
<gene>
    <name evidence="10" type="ORF">CBR_g3933</name>
</gene>
<keyword evidence="3" id="KW-0809">Transit peptide</keyword>
<evidence type="ECO:0000256" key="2">
    <source>
        <dbReference type="ARBA" id="ARBA00022723"/>
    </source>
</evidence>
<proteinExistence type="predicted"/>
<dbReference type="PROSITE" id="PS51296">
    <property type="entry name" value="RIESKE"/>
    <property type="match status" value="1"/>
</dbReference>
<dbReference type="Gene3D" id="2.102.10.10">
    <property type="entry name" value="Rieske [2Fe-2S] iron-sulphur domain"/>
    <property type="match status" value="1"/>
</dbReference>
<name>A0A388KGP3_CHABU</name>
<evidence type="ECO:0000256" key="5">
    <source>
        <dbReference type="ARBA" id="ARBA00023004"/>
    </source>
</evidence>
<dbReference type="EMBL" id="BFEA01000111">
    <property type="protein sequence ID" value="GBG69234.1"/>
    <property type="molecule type" value="Genomic_DNA"/>
</dbReference>
<dbReference type="GO" id="GO:0046872">
    <property type="term" value="F:metal ion binding"/>
    <property type="evidence" value="ECO:0007669"/>
    <property type="project" value="UniProtKB-KW"/>
</dbReference>
<keyword evidence="6" id="KW-0411">Iron-sulfur</keyword>
<sequence length="143" mass="16222">MEDREQNVDNKDGWKEVAAVDDFDDDDVSYKAVIVDNKGFVLIRREDQTYAIDANCTSCKFPLMKGEVTDPAEVGSEPEPRIECPLCHSTFSLMDGSVIEHCPKDGVLQWFIGTVKEKDKPKPAKVYKTHVSRAGRVYIQLRR</sequence>
<keyword evidence="11" id="KW-1185">Reference proteome</keyword>
<dbReference type="PANTHER" id="PTHR21496:SF0">
    <property type="entry name" value="RIESKE DOMAIN-CONTAINING PROTEIN"/>
    <property type="match status" value="1"/>
</dbReference>
<dbReference type="Gramene" id="GBG69234">
    <property type="protein sequence ID" value="GBG69234"/>
    <property type="gene ID" value="CBR_g3933"/>
</dbReference>
<dbReference type="GO" id="GO:0042128">
    <property type="term" value="P:nitrate assimilation"/>
    <property type="evidence" value="ECO:0007669"/>
    <property type="project" value="UniProtKB-KW"/>
</dbReference>
<evidence type="ECO:0000313" key="11">
    <source>
        <dbReference type="Proteomes" id="UP000265515"/>
    </source>
</evidence>
<evidence type="ECO:0000256" key="6">
    <source>
        <dbReference type="ARBA" id="ARBA00023014"/>
    </source>
</evidence>
<evidence type="ECO:0000313" key="10">
    <source>
        <dbReference type="EMBL" id="GBG69234.1"/>
    </source>
</evidence>
<dbReference type="OrthoDB" id="1910064at2759"/>
<comment type="caution">
    <text evidence="10">The sequence shown here is derived from an EMBL/GenBank/DDBJ whole genome shotgun (WGS) entry which is preliminary data.</text>
</comment>
<evidence type="ECO:0000259" key="9">
    <source>
        <dbReference type="PROSITE" id="PS51296"/>
    </source>
</evidence>
<evidence type="ECO:0000256" key="3">
    <source>
        <dbReference type="ARBA" id="ARBA00022946"/>
    </source>
</evidence>
<keyword evidence="5" id="KW-0408">Iron</keyword>
<comment type="cofactor">
    <cofactor evidence="8">
        <name>[2Fe-2S] cluster</name>
        <dbReference type="ChEBI" id="CHEBI:190135"/>
    </cofactor>
</comment>
<keyword evidence="4" id="KW-0560">Oxidoreductase</keyword>
<evidence type="ECO:0000256" key="8">
    <source>
        <dbReference type="ARBA" id="ARBA00034078"/>
    </source>
</evidence>
<dbReference type="GO" id="GO:0008942">
    <property type="term" value="F:nitrite reductase [NAD(P)H] activity"/>
    <property type="evidence" value="ECO:0007669"/>
    <property type="project" value="InterPro"/>
</dbReference>
<organism evidence="10 11">
    <name type="scientific">Chara braunii</name>
    <name type="common">Braun's stonewort</name>
    <dbReference type="NCBI Taxonomy" id="69332"/>
    <lineage>
        <taxon>Eukaryota</taxon>
        <taxon>Viridiplantae</taxon>
        <taxon>Streptophyta</taxon>
        <taxon>Charophyceae</taxon>
        <taxon>Charales</taxon>
        <taxon>Characeae</taxon>
        <taxon>Chara</taxon>
    </lineage>
</organism>
<dbReference type="GO" id="GO:0051537">
    <property type="term" value="F:2 iron, 2 sulfur cluster binding"/>
    <property type="evidence" value="ECO:0007669"/>
    <property type="project" value="UniProtKB-KW"/>
</dbReference>
<dbReference type="InterPro" id="IPR017941">
    <property type="entry name" value="Rieske_2Fe-2S"/>
</dbReference>
<keyword evidence="1" id="KW-0001">2Fe-2S</keyword>
<reference evidence="10 11" key="1">
    <citation type="journal article" date="2018" name="Cell">
        <title>The Chara Genome: Secondary Complexity and Implications for Plant Terrestrialization.</title>
        <authorList>
            <person name="Nishiyama T."/>
            <person name="Sakayama H."/>
            <person name="Vries J.D."/>
            <person name="Buschmann H."/>
            <person name="Saint-Marcoux D."/>
            <person name="Ullrich K.K."/>
            <person name="Haas F.B."/>
            <person name="Vanderstraeten L."/>
            <person name="Becker D."/>
            <person name="Lang D."/>
            <person name="Vosolsobe S."/>
            <person name="Rombauts S."/>
            <person name="Wilhelmsson P.K.I."/>
            <person name="Janitza P."/>
            <person name="Kern R."/>
            <person name="Heyl A."/>
            <person name="Rumpler F."/>
            <person name="Villalobos L.I.A.C."/>
            <person name="Clay J.M."/>
            <person name="Skokan R."/>
            <person name="Toyoda A."/>
            <person name="Suzuki Y."/>
            <person name="Kagoshima H."/>
            <person name="Schijlen E."/>
            <person name="Tajeshwar N."/>
            <person name="Catarino B."/>
            <person name="Hetherington A.J."/>
            <person name="Saltykova A."/>
            <person name="Bonnot C."/>
            <person name="Breuninger H."/>
            <person name="Symeonidi A."/>
            <person name="Radhakrishnan G.V."/>
            <person name="Van Nieuwerburgh F."/>
            <person name="Deforce D."/>
            <person name="Chang C."/>
            <person name="Karol K.G."/>
            <person name="Hedrich R."/>
            <person name="Ulvskov P."/>
            <person name="Glockner G."/>
            <person name="Delwiche C.F."/>
            <person name="Petrasek J."/>
            <person name="Van de Peer Y."/>
            <person name="Friml J."/>
            <person name="Beilby M."/>
            <person name="Dolan L."/>
            <person name="Kohara Y."/>
            <person name="Sugano S."/>
            <person name="Fujiyama A."/>
            <person name="Delaux P.-M."/>
            <person name="Quint M."/>
            <person name="TheiBen G."/>
            <person name="Hagemann M."/>
            <person name="Harholt J."/>
            <person name="Dunand C."/>
            <person name="Zachgo S."/>
            <person name="Langdale J."/>
            <person name="Maumus F."/>
            <person name="Straeten D.V.D."/>
            <person name="Gould S.B."/>
            <person name="Rensing S.A."/>
        </authorList>
    </citation>
    <scope>NUCLEOTIDE SEQUENCE [LARGE SCALE GENOMIC DNA]</scope>
    <source>
        <strain evidence="10 11">S276</strain>
    </source>
</reference>
<dbReference type="AlphaFoldDB" id="A0A388KGP3"/>
<keyword evidence="2" id="KW-0479">Metal-binding</keyword>
<feature type="domain" description="Rieske" evidence="9">
    <location>
        <begin position="14"/>
        <end position="110"/>
    </location>
</feature>
<evidence type="ECO:0000256" key="1">
    <source>
        <dbReference type="ARBA" id="ARBA00022714"/>
    </source>
</evidence>
<dbReference type="PANTHER" id="PTHR21496">
    <property type="entry name" value="FERREDOXIN-RELATED"/>
    <property type="match status" value="1"/>
</dbReference>